<dbReference type="CDD" id="cd01949">
    <property type="entry name" value="GGDEF"/>
    <property type="match status" value="1"/>
</dbReference>
<accession>A0A177M3U5</accession>
<feature type="domain" description="PAS" evidence="1">
    <location>
        <begin position="5"/>
        <end position="57"/>
    </location>
</feature>
<dbReference type="InterPro" id="IPR043128">
    <property type="entry name" value="Rev_trsase/Diguanyl_cyclase"/>
</dbReference>
<dbReference type="EMBL" id="LUUH01000077">
    <property type="protein sequence ID" value="OAI00311.1"/>
    <property type="molecule type" value="Genomic_DNA"/>
</dbReference>
<dbReference type="InterPro" id="IPR000014">
    <property type="entry name" value="PAS"/>
</dbReference>
<dbReference type="Pfam" id="PF00990">
    <property type="entry name" value="GGDEF"/>
    <property type="match status" value="1"/>
</dbReference>
<evidence type="ECO:0008006" key="6">
    <source>
        <dbReference type="Google" id="ProtNLM"/>
    </source>
</evidence>
<dbReference type="NCBIfam" id="TIGR00254">
    <property type="entry name" value="GGDEF"/>
    <property type="match status" value="1"/>
</dbReference>
<proteinExistence type="predicted"/>
<dbReference type="Gene3D" id="3.20.20.450">
    <property type="entry name" value="EAL domain"/>
    <property type="match status" value="1"/>
</dbReference>
<dbReference type="SUPFAM" id="SSF55785">
    <property type="entry name" value="PYP-like sensor domain (PAS domain)"/>
    <property type="match status" value="1"/>
</dbReference>
<dbReference type="InterPro" id="IPR000160">
    <property type="entry name" value="GGDEF_dom"/>
</dbReference>
<dbReference type="PROSITE" id="PS50112">
    <property type="entry name" value="PAS"/>
    <property type="match status" value="1"/>
</dbReference>
<dbReference type="SMART" id="SM00052">
    <property type="entry name" value="EAL"/>
    <property type="match status" value="1"/>
</dbReference>
<dbReference type="AlphaFoldDB" id="A0A177M3U5"/>
<dbReference type="PROSITE" id="PS50887">
    <property type="entry name" value="GGDEF"/>
    <property type="match status" value="1"/>
</dbReference>
<evidence type="ECO:0000313" key="5">
    <source>
        <dbReference type="Proteomes" id="UP000077763"/>
    </source>
</evidence>
<dbReference type="Gene3D" id="3.30.450.20">
    <property type="entry name" value="PAS domain"/>
    <property type="match status" value="1"/>
</dbReference>
<comment type="caution">
    <text evidence="4">The sequence shown here is derived from an EMBL/GenBank/DDBJ whole genome shotgun (WGS) entry which is preliminary data.</text>
</comment>
<evidence type="ECO:0000259" key="2">
    <source>
        <dbReference type="PROSITE" id="PS50883"/>
    </source>
</evidence>
<dbReference type="SUPFAM" id="SSF141868">
    <property type="entry name" value="EAL domain-like"/>
    <property type="match status" value="1"/>
</dbReference>
<dbReference type="PANTHER" id="PTHR44757:SF4">
    <property type="entry name" value="DIGUANYLATE CYCLASE DGCE-RELATED"/>
    <property type="match status" value="1"/>
</dbReference>
<dbReference type="Pfam" id="PF00563">
    <property type="entry name" value="EAL"/>
    <property type="match status" value="1"/>
</dbReference>
<dbReference type="InterPro" id="IPR001633">
    <property type="entry name" value="EAL_dom"/>
</dbReference>
<dbReference type="InterPro" id="IPR035919">
    <property type="entry name" value="EAL_sf"/>
</dbReference>
<dbReference type="InterPro" id="IPR035965">
    <property type="entry name" value="PAS-like_dom_sf"/>
</dbReference>
<dbReference type="InterPro" id="IPR029787">
    <property type="entry name" value="Nucleotide_cyclase"/>
</dbReference>
<sequence length="550" mass="59552">MSNESVSSLVNSIKSSSIGIVALDADGSIAFSNTAFCEMTAFADPESAGGRSLLDHLSSRFNCSVTDLQQALKLPVPANLELRLERDSQPLKLQIAAAGSGLRIVVAERQFASTPQYALEHDPLTGLGNRLLLDQVISGWKPNGPDALSLAVIMIDLDRFKQVNDTLGHGAGDTLLKLVAKRIKSATRLSDTVVRMGGDEFVVLHTIGLQPIGAESVAARIVELMSRPFLIDGQQVNIGASVGIAAINHGTDSIADLLKHADLALYEAKAAGRGNVKFFEPLLAQRAMERRNLEVDLRRALGLKEFTLMYQPQVNMSTGALQGFEALIRWHNKTRGLVSPVDFIPLAEELGEIHAIGEWTLRAACKEAMSWDGDFTVAVNVSPIQFENQRIVDIVRDTLSSTGLAPERLELEITEGVMMKDYDTAQKHLWAIKDMGVGIAMDDFGTGYSSLSYLNSFPFSKIKIDQSFVRGENSPKSRALVQAIISLGASLKMTTIAEGVETKEQFDELAAGGCMSAQGYLISRPIAANSIADFITELKNPAQSRGNQHD</sequence>
<organism evidence="4 5">
    <name type="scientific">Methylomonas methanica</name>
    <dbReference type="NCBI Taxonomy" id="421"/>
    <lineage>
        <taxon>Bacteria</taxon>
        <taxon>Pseudomonadati</taxon>
        <taxon>Pseudomonadota</taxon>
        <taxon>Gammaproteobacteria</taxon>
        <taxon>Methylococcales</taxon>
        <taxon>Methylococcaceae</taxon>
        <taxon>Methylomonas</taxon>
    </lineage>
</organism>
<reference evidence="4 5" key="1">
    <citation type="submission" date="2016-03" db="EMBL/GenBank/DDBJ databases">
        <authorList>
            <person name="Ploux O."/>
        </authorList>
    </citation>
    <scope>NUCLEOTIDE SEQUENCE [LARGE SCALE GENOMIC DNA]</scope>
    <source>
        <strain evidence="4 5">R-45371</strain>
    </source>
</reference>
<dbReference type="PANTHER" id="PTHR44757">
    <property type="entry name" value="DIGUANYLATE CYCLASE DGCP"/>
    <property type="match status" value="1"/>
</dbReference>
<dbReference type="Gene3D" id="3.30.70.270">
    <property type="match status" value="1"/>
</dbReference>
<gene>
    <name evidence="4" type="ORF">A1353_01030</name>
</gene>
<dbReference type="CDD" id="cd01948">
    <property type="entry name" value="EAL"/>
    <property type="match status" value="1"/>
</dbReference>
<protein>
    <recommendedName>
        <fullName evidence="6">Diguanylate cyclase</fullName>
    </recommendedName>
</protein>
<evidence type="ECO:0000313" key="4">
    <source>
        <dbReference type="EMBL" id="OAI00311.1"/>
    </source>
</evidence>
<dbReference type="PROSITE" id="PS50883">
    <property type="entry name" value="EAL"/>
    <property type="match status" value="1"/>
</dbReference>
<dbReference type="Proteomes" id="UP000077763">
    <property type="component" value="Unassembled WGS sequence"/>
</dbReference>
<dbReference type="RefSeq" id="WP_064037827.1">
    <property type="nucleotide sequence ID" value="NZ_LUUH01000077.1"/>
</dbReference>
<dbReference type="SUPFAM" id="SSF55073">
    <property type="entry name" value="Nucleotide cyclase"/>
    <property type="match status" value="1"/>
</dbReference>
<feature type="domain" description="EAL" evidence="2">
    <location>
        <begin position="290"/>
        <end position="539"/>
    </location>
</feature>
<feature type="domain" description="GGDEF" evidence="3">
    <location>
        <begin position="148"/>
        <end position="281"/>
    </location>
</feature>
<dbReference type="SMART" id="SM00267">
    <property type="entry name" value="GGDEF"/>
    <property type="match status" value="1"/>
</dbReference>
<evidence type="ECO:0000259" key="1">
    <source>
        <dbReference type="PROSITE" id="PS50112"/>
    </source>
</evidence>
<name>A0A177M3U5_METMH</name>
<dbReference type="InterPro" id="IPR052155">
    <property type="entry name" value="Biofilm_reg_signaling"/>
</dbReference>
<evidence type="ECO:0000259" key="3">
    <source>
        <dbReference type="PROSITE" id="PS50887"/>
    </source>
</evidence>